<accession>A0A317XLR8</accession>
<dbReference type="Proteomes" id="UP000246740">
    <property type="component" value="Unassembled WGS sequence"/>
</dbReference>
<feature type="transmembrane region" description="Helical" evidence="7">
    <location>
        <begin position="89"/>
        <end position="112"/>
    </location>
</feature>
<dbReference type="InterPro" id="IPR045014">
    <property type="entry name" value="TM41A/B"/>
</dbReference>
<keyword evidence="2 7" id="KW-0812">Transmembrane</keyword>
<dbReference type="PANTHER" id="PTHR43220">
    <property type="match status" value="1"/>
</dbReference>
<name>A0A317XLR8_9BASI</name>
<comment type="subcellular location">
    <subcellularLocation>
        <location evidence="1">Membrane</location>
        <topology evidence="1">Multi-pass membrane protein</topology>
    </subcellularLocation>
</comment>
<dbReference type="STRING" id="1882483.A0A317XLR8"/>
<feature type="transmembrane region" description="Helical" evidence="7">
    <location>
        <begin position="195"/>
        <end position="214"/>
    </location>
</feature>
<dbReference type="PANTHER" id="PTHR43220:SF18">
    <property type="entry name" value="TRANSMEMBRANE PROTEIN 41B"/>
    <property type="match status" value="1"/>
</dbReference>
<dbReference type="InParanoid" id="A0A317XLR8"/>
<protein>
    <recommendedName>
        <fullName evidence="8">VTT domain-containing protein</fullName>
    </recommendedName>
</protein>
<keyword evidence="10" id="KW-1185">Reference proteome</keyword>
<organism evidence="9 10">
    <name type="scientific">Testicularia cyperi</name>
    <dbReference type="NCBI Taxonomy" id="1882483"/>
    <lineage>
        <taxon>Eukaryota</taxon>
        <taxon>Fungi</taxon>
        <taxon>Dikarya</taxon>
        <taxon>Basidiomycota</taxon>
        <taxon>Ustilaginomycotina</taxon>
        <taxon>Ustilaginomycetes</taxon>
        <taxon>Ustilaginales</taxon>
        <taxon>Anthracoideaceae</taxon>
        <taxon>Testicularia</taxon>
    </lineage>
</organism>
<proteinExistence type="inferred from homology"/>
<evidence type="ECO:0000256" key="7">
    <source>
        <dbReference type="SAM" id="Phobius"/>
    </source>
</evidence>
<dbReference type="OrthoDB" id="3364966at2759"/>
<sequence>MSRIKDDHQQHAAISAFAPDAGHVADDADDSISIRSRHTLRTFAANLDNSDDEQDDPWSALPRPVTGPLAAGQAAQLTPAQRRQLLTRALLQLVALFVVCLVGLGGTLWLALPVIEPQDKPHFKIPTSFDELKSLNGVLQHYKNEHFARVLLCWFIVYIFLQAFSIPGSMYMSILAGALFGVPVALPLVCTSVATGATICYLISKFLGVVLVALPSWKARIDQWKDKMQDHKDNMLSYLIVIRMMPLPPHNIVNILAPHLGIGIPLFWLSTFFGIFAVSLIHTTIGEKLDQMTSADDFNLFSPRNCLLLGGVCIAVLVPVFVRRYASDQALENSNAADPHGPLFLAEEGEQDAVPARLPDSFRRNLVGRSRRDERELDDDDDDDDELPPRNLSTDNIADHQDAFPSWRDSRIGEDDFDTDARAGVFPDRNPSNLAPASTPAKLKSWLSSNTGIRL</sequence>
<feature type="transmembrane region" description="Helical" evidence="7">
    <location>
        <begin position="262"/>
        <end position="285"/>
    </location>
</feature>
<dbReference type="GO" id="GO:0005789">
    <property type="term" value="C:endoplasmic reticulum membrane"/>
    <property type="evidence" value="ECO:0007669"/>
    <property type="project" value="TreeGrafter"/>
</dbReference>
<comment type="similarity">
    <text evidence="5">Belongs to the TMEM41 family.</text>
</comment>
<evidence type="ECO:0000256" key="6">
    <source>
        <dbReference type="SAM" id="MobiDB-lite"/>
    </source>
</evidence>
<evidence type="ECO:0000313" key="9">
    <source>
        <dbReference type="EMBL" id="PWY99254.1"/>
    </source>
</evidence>
<evidence type="ECO:0000259" key="8">
    <source>
        <dbReference type="Pfam" id="PF09335"/>
    </source>
</evidence>
<evidence type="ECO:0000256" key="1">
    <source>
        <dbReference type="ARBA" id="ARBA00004141"/>
    </source>
</evidence>
<feature type="region of interest" description="Disordered" evidence="6">
    <location>
        <begin position="369"/>
        <end position="442"/>
    </location>
</feature>
<evidence type="ECO:0000256" key="5">
    <source>
        <dbReference type="ARBA" id="ARBA00025797"/>
    </source>
</evidence>
<dbReference type="AlphaFoldDB" id="A0A317XLR8"/>
<feature type="compositionally biased region" description="Basic and acidic residues" evidence="6">
    <location>
        <begin position="397"/>
        <end position="414"/>
    </location>
</feature>
<feature type="transmembrane region" description="Helical" evidence="7">
    <location>
        <begin position="306"/>
        <end position="326"/>
    </location>
</feature>
<dbReference type="GO" id="GO:0000045">
    <property type="term" value="P:autophagosome assembly"/>
    <property type="evidence" value="ECO:0007669"/>
    <property type="project" value="TreeGrafter"/>
</dbReference>
<evidence type="ECO:0000256" key="2">
    <source>
        <dbReference type="ARBA" id="ARBA00022692"/>
    </source>
</evidence>
<keyword evidence="3 7" id="KW-1133">Transmembrane helix</keyword>
<dbReference type="InterPro" id="IPR032816">
    <property type="entry name" value="VTT_dom"/>
</dbReference>
<feature type="transmembrane region" description="Helical" evidence="7">
    <location>
        <begin position="171"/>
        <end position="189"/>
    </location>
</feature>
<feature type="transmembrane region" description="Helical" evidence="7">
    <location>
        <begin position="146"/>
        <end position="164"/>
    </location>
</feature>
<dbReference type="EMBL" id="KZ819195">
    <property type="protein sequence ID" value="PWY99254.1"/>
    <property type="molecule type" value="Genomic_DNA"/>
</dbReference>
<dbReference type="Pfam" id="PF09335">
    <property type="entry name" value="VTT_dom"/>
    <property type="match status" value="1"/>
</dbReference>
<reference evidence="9 10" key="1">
    <citation type="journal article" date="2018" name="Mol. Biol. Evol.">
        <title>Broad Genomic Sampling Reveals a Smut Pathogenic Ancestry of the Fungal Clade Ustilaginomycotina.</title>
        <authorList>
            <person name="Kijpornyongpan T."/>
            <person name="Mondo S.J."/>
            <person name="Barry K."/>
            <person name="Sandor L."/>
            <person name="Lee J."/>
            <person name="Lipzen A."/>
            <person name="Pangilinan J."/>
            <person name="LaButti K."/>
            <person name="Hainaut M."/>
            <person name="Henrissat B."/>
            <person name="Grigoriev I.V."/>
            <person name="Spatafora J.W."/>
            <person name="Aime M.C."/>
        </authorList>
    </citation>
    <scope>NUCLEOTIDE SEQUENCE [LARGE SCALE GENOMIC DNA]</scope>
    <source>
        <strain evidence="9 10">MCA 3645</strain>
    </source>
</reference>
<evidence type="ECO:0000256" key="3">
    <source>
        <dbReference type="ARBA" id="ARBA00022989"/>
    </source>
</evidence>
<evidence type="ECO:0000256" key="4">
    <source>
        <dbReference type="ARBA" id="ARBA00023136"/>
    </source>
</evidence>
<feature type="domain" description="VTT" evidence="8">
    <location>
        <begin position="166"/>
        <end position="287"/>
    </location>
</feature>
<keyword evidence="4 7" id="KW-0472">Membrane</keyword>
<evidence type="ECO:0000313" key="10">
    <source>
        <dbReference type="Proteomes" id="UP000246740"/>
    </source>
</evidence>
<gene>
    <name evidence="9" type="ORF">BCV70DRAFT_200834</name>
</gene>
<feature type="compositionally biased region" description="Acidic residues" evidence="6">
    <location>
        <begin position="376"/>
        <end position="386"/>
    </location>
</feature>